<gene>
    <name evidence="3" type="ORF">VNI00_011819</name>
</gene>
<dbReference type="EMBL" id="JAYKXP010000052">
    <property type="protein sequence ID" value="KAK7035526.1"/>
    <property type="molecule type" value="Genomic_DNA"/>
</dbReference>
<evidence type="ECO:0000313" key="3">
    <source>
        <dbReference type="EMBL" id="KAK7035526.1"/>
    </source>
</evidence>
<evidence type="ECO:0000259" key="2">
    <source>
        <dbReference type="Pfam" id="PF20231"/>
    </source>
</evidence>
<proteinExistence type="predicted"/>
<feature type="domain" description="DUF6589" evidence="2">
    <location>
        <begin position="477"/>
        <end position="610"/>
    </location>
</feature>
<dbReference type="AlphaFoldDB" id="A0AAW0CC49"/>
<reference evidence="3 4" key="1">
    <citation type="submission" date="2024-01" db="EMBL/GenBank/DDBJ databases">
        <title>A draft genome for a cacao thread blight-causing isolate of Paramarasmius palmivorus.</title>
        <authorList>
            <person name="Baruah I.K."/>
            <person name="Bukari Y."/>
            <person name="Amoako-Attah I."/>
            <person name="Meinhardt L.W."/>
            <person name="Bailey B.A."/>
            <person name="Cohen S.P."/>
        </authorList>
    </citation>
    <scope>NUCLEOTIDE SEQUENCE [LARGE SCALE GENOMIC DNA]</scope>
    <source>
        <strain evidence="3 4">GH-12</strain>
    </source>
</reference>
<evidence type="ECO:0000313" key="4">
    <source>
        <dbReference type="Proteomes" id="UP001383192"/>
    </source>
</evidence>
<name>A0AAW0CC49_9AGAR</name>
<sequence length="640" mass="71257">MTVDQTLSAATGTKSHDFGSYYKKARSEAPSLARTRPLPETPTPASNLVKSDDDLVPEIPTSSAPGSPSFFDDQPMEPPDANQLTLPQPTIPTRRSRVAEPTQNSSPISIFAPSPKKSAIGGRPRVKKAHHNPCASMEERGNKEWQDRRAAQLLAEEAARALAAEEEKRARVAEIKRQGSEADGGFGFSSLMEFFDYALDIEKDGDNVQAHRNMTRFLNTNGASLAEKIFERAPDEFDKFLQSPFMQKKLREEGEAIQKLLTREKGTTMQSLLDTFDLEALEKDVQRVAPTMWSVLTDVTELEEDSRRNKELVLTTICVMISLVRSQKANNFQVVMGLFLLGSGASKREIDVFAHAGLSVSYPTVMNHIKRVSKENIDVLVGAIRSFMCALVWDNINFAFCVNSQQLNSKDHFDSGTAATLVVQWDPFTRQNATHGTLPLLMKESRETTHTPIKDLSSLLLPSAEDTVALQQCLIWQMKQCLIWQMKQIILNHCPHLGHLKENFPEVLPVATEQIEPHITQQYPLPAMHTDESTLDGTIKIYESLLHALGMTKQDLEHHGILFADGDLLTCSLIDKAQSAHRNSEEILASMCALTPQFGLFHCKMAGCQMPLVGKQHPIEMKSHVRGLAVKEGYAMETIT</sequence>
<accession>A0AAW0CC49</accession>
<evidence type="ECO:0000256" key="1">
    <source>
        <dbReference type="SAM" id="MobiDB-lite"/>
    </source>
</evidence>
<comment type="caution">
    <text evidence="3">The sequence shown here is derived from an EMBL/GenBank/DDBJ whole genome shotgun (WGS) entry which is preliminary data.</text>
</comment>
<protein>
    <recommendedName>
        <fullName evidence="2">DUF6589 domain-containing protein</fullName>
    </recommendedName>
</protein>
<feature type="compositionally biased region" description="Polar residues" evidence="1">
    <location>
        <begin position="82"/>
        <end position="93"/>
    </location>
</feature>
<feature type="compositionally biased region" description="Polar residues" evidence="1">
    <location>
        <begin position="1"/>
        <end position="13"/>
    </location>
</feature>
<keyword evidence="4" id="KW-1185">Reference proteome</keyword>
<dbReference type="Pfam" id="PF20231">
    <property type="entry name" value="DUF6589"/>
    <property type="match status" value="1"/>
</dbReference>
<feature type="region of interest" description="Disordered" evidence="1">
    <location>
        <begin position="1"/>
        <end position="131"/>
    </location>
</feature>
<dbReference type="InterPro" id="IPR046496">
    <property type="entry name" value="DUF6589"/>
</dbReference>
<dbReference type="Proteomes" id="UP001383192">
    <property type="component" value="Unassembled WGS sequence"/>
</dbReference>
<organism evidence="3 4">
    <name type="scientific">Paramarasmius palmivorus</name>
    <dbReference type="NCBI Taxonomy" id="297713"/>
    <lineage>
        <taxon>Eukaryota</taxon>
        <taxon>Fungi</taxon>
        <taxon>Dikarya</taxon>
        <taxon>Basidiomycota</taxon>
        <taxon>Agaricomycotina</taxon>
        <taxon>Agaricomycetes</taxon>
        <taxon>Agaricomycetidae</taxon>
        <taxon>Agaricales</taxon>
        <taxon>Marasmiineae</taxon>
        <taxon>Marasmiaceae</taxon>
        <taxon>Paramarasmius</taxon>
    </lineage>
</organism>